<dbReference type="InterPro" id="IPR041854">
    <property type="entry name" value="BFD-like_2Fe2S-bd_dom_sf"/>
</dbReference>
<dbReference type="Gene3D" id="3.50.50.60">
    <property type="entry name" value="FAD/NAD(P)-binding domain"/>
    <property type="match status" value="1"/>
</dbReference>
<organism evidence="3 4">
    <name type="scientific">Clostridium saccharoperbutylacetonicum N1-4(HMT)</name>
    <dbReference type="NCBI Taxonomy" id="931276"/>
    <lineage>
        <taxon>Bacteria</taxon>
        <taxon>Bacillati</taxon>
        <taxon>Bacillota</taxon>
        <taxon>Clostridia</taxon>
        <taxon>Eubacteriales</taxon>
        <taxon>Clostridiaceae</taxon>
        <taxon>Clostridium</taxon>
    </lineage>
</organism>
<dbReference type="EMBL" id="CP004121">
    <property type="protein sequence ID" value="AGF53855.1"/>
    <property type="molecule type" value="Genomic_DNA"/>
</dbReference>
<dbReference type="InterPro" id="IPR006076">
    <property type="entry name" value="FAD-dep_OxRdtase"/>
</dbReference>
<feature type="domain" description="FAD dependent oxidoreductase" evidence="1">
    <location>
        <begin position="4"/>
        <end position="199"/>
    </location>
</feature>
<dbReference type="CDD" id="cd19946">
    <property type="entry name" value="GlpA-like_Fer2_BFD-like"/>
    <property type="match status" value="1"/>
</dbReference>
<dbReference type="RefSeq" id="WP_015390191.1">
    <property type="nucleotide sequence ID" value="NC_020291.1"/>
</dbReference>
<dbReference type="STRING" id="36745.CLSAP_00160"/>
<dbReference type="InterPro" id="IPR052745">
    <property type="entry name" value="G3P_Oxidase/Oxidoreductase"/>
</dbReference>
<dbReference type="Gene3D" id="1.10.10.1100">
    <property type="entry name" value="BFD-like [2Fe-2S]-binding domain"/>
    <property type="match status" value="1"/>
</dbReference>
<evidence type="ECO:0000313" key="4">
    <source>
        <dbReference type="Proteomes" id="UP000011728"/>
    </source>
</evidence>
<dbReference type="PANTHER" id="PTHR42720">
    <property type="entry name" value="GLYCEROL-3-PHOSPHATE DEHYDROGENASE"/>
    <property type="match status" value="1"/>
</dbReference>
<dbReference type="HOGENOM" id="CLU_024775_3_1_9"/>
<evidence type="ECO:0000259" key="1">
    <source>
        <dbReference type="Pfam" id="PF01266"/>
    </source>
</evidence>
<dbReference type="InterPro" id="IPR036188">
    <property type="entry name" value="FAD/NAD-bd_sf"/>
</dbReference>
<reference evidence="3 4" key="1">
    <citation type="submission" date="2013-02" db="EMBL/GenBank/DDBJ databases">
        <title>Genome sequence of Clostridium saccharoperbutylacetonicum N1-4(HMT).</title>
        <authorList>
            <person name="Poehlein A."/>
            <person name="Daniel R."/>
        </authorList>
    </citation>
    <scope>NUCLEOTIDE SEQUENCE [LARGE SCALE GENOMIC DNA]</scope>
    <source>
        <strain evidence="4">N1-4(HMT)</strain>
    </source>
</reference>
<dbReference type="eggNOG" id="COG1251">
    <property type="taxonomic scope" value="Bacteria"/>
</dbReference>
<proteinExistence type="predicted"/>
<dbReference type="PATRIC" id="fig|931276.5.peg.11"/>
<dbReference type="PANTHER" id="PTHR42720:SF1">
    <property type="entry name" value="GLYCEROL 3-PHOSPHATE OXIDASE"/>
    <property type="match status" value="1"/>
</dbReference>
<gene>
    <name evidence="3" type="ORF">Cspa_c00160</name>
</gene>
<accession>M1LM21</accession>
<dbReference type="InterPro" id="IPR007419">
    <property type="entry name" value="BFD-like_2Fe2S-bd_dom"/>
</dbReference>
<feature type="domain" description="BFD-like [2Fe-2S]-binding" evidence="2">
    <location>
        <begin position="381"/>
        <end position="435"/>
    </location>
</feature>
<dbReference type="Pfam" id="PF04324">
    <property type="entry name" value="Fer2_BFD"/>
    <property type="match status" value="1"/>
</dbReference>
<keyword evidence="4" id="KW-1185">Reference proteome</keyword>
<dbReference type="eggNOG" id="COG0579">
    <property type="taxonomic scope" value="Bacteria"/>
</dbReference>
<dbReference type="Pfam" id="PF01266">
    <property type="entry name" value="DAO"/>
    <property type="match status" value="1"/>
</dbReference>
<dbReference type="Gene3D" id="3.30.9.10">
    <property type="entry name" value="D-Amino Acid Oxidase, subunit A, domain 2"/>
    <property type="match status" value="1"/>
</dbReference>
<protein>
    <submittedName>
        <fullName evidence="3">FAD dependent oxidoreductase</fullName>
    </submittedName>
</protein>
<name>M1LM21_9CLOT</name>
<sequence length="464" mass="52582">MDYDVLILGGGIIGCAVAYELSKYNLNIALIEKDYDVANDISFANTAIIFDGSEAENDLMSSLEFRGMNLIKSHCEKFNLSYKKVGLLKVNLNETKAYIIDDMYEKIKIREIDGVHIVNNEEISKIEPNLKVNASKALYSENISIISPYNLAVSYAEVAVDNGVNFRLEEEVIDIKSISKGFKVTTNKNKFTCKFVVNTIPNEVFNDEHNEMECNSKNKKVRCILLDEKLEENINTVIINYIDEDTFIINVPCVIGGNLIGIKSDKILSFENDLILSQNSLKNINRESINSIFTEVYNQSNMFIDDSNLEDGYIRISGNNYAKVTIAPAIAQEIEEKIKTNMNITKKRDYIDKKREEYVFSNMSKEQKNKIIALDKRYANIICRCNNITEGEIVDSIRRPLGARTIEGVKRRTGIGLGGCNGSYCNMKIMKILAREMNKSILNIVDDSMDSKILVGRIKEFNEI</sequence>
<dbReference type="Proteomes" id="UP000011728">
    <property type="component" value="Chromosome"/>
</dbReference>
<evidence type="ECO:0000259" key="2">
    <source>
        <dbReference type="Pfam" id="PF04324"/>
    </source>
</evidence>
<dbReference type="KEGG" id="csr:Cspa_c00160"/>
<dbReference type="SUPFAM" id="SSF51905">
    <property type="entry name" value="FAD/NAD(P)-binding domain"/>
    <property type="match status" value="1"/>
</dbReference>
<evidence type="ECO:0000313" key="3">
    <source>
        <dbReference type="EMBL" id="AGF53855.1"/>
    </source>
</evidence>
<dbReference type="AlphaFoldDB" id="M1LM21"/>